<accession>A0A2T9YCA6</accession>
<reference evidence="8 9" key="1">
    <citation type="journal article" date="2018" name="MBio">
        <title>Comparative Genomics Reveals the Core Gene Toolbox for the Fungus-Insect Symbiosis.</title>
        <authorList>
            <person name="Wang Y."/>
            <person name="Stata M."/>
            <person name="Wang W."/>
            <person name="Stajich J.E."/>
            <person name="White M.M."/>
            <person name="Moncalvo J.M."/>
        </authorList>
    </citation>
    <scope>NUCLEOTIDE SEQUENCE [LARGE SCALE GENOMIC DNA]</scope>
    <source>
        <strain evidence="8 9">SWE-8-4</strain>
    </source>
</reference>
<dbReference type="PANTHER" id="PTHR10015">
    <property type="entry name" value="HEAT SHOCK TRANSCRIPTION FACTOR"/>
    <property type="match status" value="1"/>
</dbReference>
<comment type="similarity">
    <text evidence="6">Belongs to the HSF family.</text>
</comment>
<sequence length="238" mass="27869">MNSICNETKNIVKKEHLFDDVDMLGLTISVPEFVKKLFRILEDESYSKIIFWNYNGESFIVQDPNELSKVVLPQHFKHNNFASFVRQLNKYDFHKVKSTDDNKRYGDSVWEFKHPSFKHGRHELLEKIKRKPPIRSRITSAAINASMGSGARNHLNFMKYNKQLENSYSSTIEGLENKVLLLTETNNQITKYLNQLASCFQNVSDELITIKKSMTTQDQLMSEFVKYVLAQEKKYQKN</sequence>
<dbReference type="GO" id="GO:0043565">
    <property type="term" value="F:sequence-specific DNA binding"/>
    <property type="evidence" value="ECO:0007669"/>
    <property type="project" value="InterPro"/>
</dbReference>
<dbReference type="SMART" id="SM00415">
    <property type="entry name" value="HSF"/>
    <property type="match status" value="1"/>
</dbReference>
<keyword evidence="5" id="KW-0539">Nucleus</keyword>
<dbReference type="FunFam" id="1.10.10.10:FF:000027">
    <property type="entry name" value="Heat shock transcription factor 1"/>
    <property type="match status" value="1"/>
</dbReference>
<dbReference type="InterPro" id="IPR036388">
    <property type="entry name" value="WH-like_DNA-bd_sf"/>
</dbReference>
<dbReference type="EMBL" id="MBFR01000288">
    <property type="protein sequence ID" value="PVU89934.1"/>
    <property type="molecule type" value="Genomic_DNA"/>
</dbReference>
<gene>
    <name evidence="8" type="ORF">BB561_005109</name>
</gene>
<dbReference type="Gene3D" id="1.10.10.10">
    <property type="entry name" value="Winged helix-like DNA-binding domain superfamily/Winged helix DNA-binding domain"/>
    <property type="match status" value="1"/>
</dbReference>
<dbReference type="GO" id="GO:0003700">
    <property type="term" value="F:DNA-binding transcription factor activity"/>
    <property type="evidence" value="ECO:0007669"/>
    <property type="project" value="InterPro"/>
</dbReference>
<dbReference type="Proteomes" id="UP000245383">
    <property type="component" value="Unassembled WGS sequence"/>
</dbReference>
<evidence type="ECO:0000313" key="9">
    <source>
        <dbReference type="Proteomes" id="UP000245383"/>
    </source>
</evidence>
<dbReference type="OrthoDB" id="60033at2759"/>
<evidence type="ECO:0000256" key="5">
    <source>
        <dbReference type="ARBA" id="ARBA00023242"/>
    </source>
</evidence>
<keyword evidence="9" id="KW-1185">Reference proteome</keyword>
<dbReference type="InterPro" id="IPR000232">
    <property type="entry name" value="HSF_DNA-bd"/>
</dbReference>
<evidence type="ECO:0000256" key="3">
    <source>
        <dbReference type="ARBA" id="ARBA00023125"/>
    </source>
</evidence>
<evidence type="ECO:0000256" key="2">
    <source>
        <dbReference type="ARBA" id="ARBA00023015"/>
    </source>
</evidence>
<evidence type="ECO:0000256" key="6">
    <source>
        <dbReference type="RuleBase" id="RU004020"/>
    </source>
</evidence>
<dbReference type="STRING" id="133385.A0A2T9YCA6"/>
<dbReference type="PROSITE" id="PS00434">
    <property type="entry name" value="HSF_DOMAIN"/>
    <property type="match status" value="1"/>
</dbReference>
<feature type="domain" description="HSF-type DNA-binding" evidence="7">
    <location>
        <begin position="72"/>
        <end position="96"/>
    </location>
</feature>
<dbReference type="PRINTS" id="PR00056">
    <property type="entry name" value="HSFDOMAIN"/>
</dbReference>
<protein>
    <recommendedName>
        <fullName evidence="7">HSF-type DNA-binding domain-containing protein</fullName>
    </recommendedName>
</protein>
<keyword evidence="2" id="KW-0805">Transcription regulation</keyword>
<dbReference type="SUPFAM" id="SSF46785">
    <property type="entry name" value="Winged helix' DNA-binding domain"/>
    <property type="match status" value="1"/>
</dbReference>
<evidence type="ECO:0000256" key="1">
    <source>
        <dbReference type="ARBA" id="ARBA00004123"/>
    </source>
</evidence>
<keyword evidence="3" id="KW-0238">DNA-binding</keyword>
<dbReference type="InterPro" id="IPR036390">
    <property type="entry name" value="WH_DNA-bd_sf"/>
</dbReference>
<evidence type="ECO:0000313" key="8">
    <source>
        <dbReference type="EMBL" id="PVU89934.1"/>
    </source>
</evidence>
<name>A0A2T9YCA6_9FUNG</name>
<comment type="caution">
    <text evidence="8">The sequence shown here is derived from an EMBL/GenBank/DDBJ whole genome shotgun (WGS) entry which is preliminary data.</text>
</comment>
<keyword evidence="4" id="KW-0804">Transcription</keyword>
<evidence type="ECO:0000256" key="4">
    <source>
        <dbReference type="ARBA" id="ARBA00023163"/>
    </source>
</evidence>
<dbReference type="AlphaFoldDB" id="A0A2T9YCA6"/>
<evidence type="ECO:0000259" key="7">
    <source>
        <dbReference type="PROSITE" id="PS00434"/>
    </source>
</evidence>
<dbReference type="GO" id="GO:0005634">
    <property type="term" value="C:nucleus"/>
    <property type="evidence" value="ECO:0007669"/>
    <property type="project" value="UniProtKB-SubCell"/>
</dbReference>
<dbReference type="PANTHER" id="PTHR10015:SF361">
    <property type="entry name" value="TRANSCRIPTION FACTOR SKN7"/>
    <property type="match status" value="1"/>
</dbReference>
<comment type="subcellular location">
    <subcellularLocation>
        <location evidence="1">Nucleus</location>
    </subcellularLocation>
</comment>
<dbReference type="Pfam" id="PF00447">
    <property type="entry name" value="HSF_DNA-bind"/>
    <property type="match status" value="1"/>
</dbReference>
<proteinExistence type="inferred from homology"/>
<organism evidence="8 9">
    <name type="scientific">Smittium simulii</name>
    <dbReference type="NCBI Taxonomy" id="133385"/>
    <lineage>
        <taxon>Eukaryota</taxon>
        <taxon>Fungi</taxon>
        <taxon>Fungi incertae sedis</taxon>
        <taxon>Zoopagomycota</taxon>
        <taxon>Kickxellomycotina</taxon>
        <taxon>Harpellomycetes</taxon>
        <taxon>Harpellales</taxon>
        <taxon>Legeriomycetaceae</taxon>
        <taxon>Smittium</taxon>
    </lineage>
</organism>